<feature type="transmembrane region" description="Helical" evidence="7">
    <location>
        <begin position="419"/>
        <end position="443"/>
    </location>
</feature>
<dbReference type="Pfam" id="PF13440">
    <property type="entry name" value="Polysacc_synt_3"/>
    <property type="match status" value="1"/>
</dbReference>
<evidence type="ECO:0000313" key="9">
    <source>
        <dbReference type="Proteomes" id="UP000228758"/>
    </source>
</evidence>
<dbReference type="Proteomes" id="UP000228758">
    <property type="component" value="Unassembled WGS sequence"/>
</dbReference>
<proteinExistence type="inferred from homology"/>
<dbReference type="InterPro" id="IPR050833">
    <property type="entry name" value="Poly_Biosynth_Transport"/>
</dbReference>
<feature type="transmembrane region" description="Helical" evidence="7">
    <location>
        <begin position="119"/>
        <end position="136"/>
    </location>
</feature>
<reference evidence="8 9" key="1">
    <citation type="submission" date="2017-11" db="EMBL/GenBank/DDBJ databases">
        <title>Genomic Encyclopedia of Archaeal and Bacterial Type Strains, Phase II (KMG-II): From Individual Species to Whole Genera.</title>
        <authorList>
            <person name="Goeker M."/>
        </authorList>
    </citation>
    <scope>NUCLEOTIDE SEQUENCE [LARGE SCALE GENOMIC DNA]</scope>
    <source>
        <strain evidence="8 9">DSM 27393</strain>
    </source>
</reference>
<feature type="transmembrane region" description="Helical" evidence="7">
    <location>
        <begin position="157"/>
        <end position="180"/>
    </location>
</feature>
<feature type="transmembrane region" description="Helical" evidence="7">
    <location>
        <begin position="389"/>
        <end position="407"/>
    </location>
</feature>
<organism evidence="8 9">
    <name type="scientific">Diaminobutyricimonas aerilata</name>
    <dbReference type="NCBI Taxonomy" id="1162967"/>
    <lineage>
        <taxon>Bacteria</taxon>
        <taxon>Bacillati</taxon>
        <taxon>Actinomycetota</taxon>
        <taxon>Actinomycetes</taxon>
        <taxon>Micrococcales</taxon>
        <taxon>Microbacteriaceae</taxon>
        <taxon>Diaminobutyricimonas</taxon>
    </lineage>
</organism>
<evidence type="ECO:0000256" key="1">
    <source>
        <dbReference type="ARBA" id="ARBA00004651"/>
    </source>
</evidence>
<dbReference type="EMBL" id="PGFF01000001">
    <property type="protein sequence ID" value="PJJ71852.1"/>
    <property type="molecule type" value="Genomic_DNA"/>
</dbReference>
<feature type="transmembrane region" description="Helical" evidence="7">
    <location>
        <begin position="186"/>
        <end position="207"/>
    </location>
</feature>
<keyword evidence="6 7" id="KW-0472">Membrane</keyword>
<feature type="transmembrane region" description="Helical" evidence="7">
    <location>
        <begin position="332"/>
        <end position="353"/>
    </location>
</feature>
<protein>
    <submittedName>
        <fullName evidence="8">PST family polysaccharide transporter</fullName>
    </submittedName>
</protein>
<name>A0A2M9CIZ3_9MICO</name>
<evidence type="ECO:0000256" key="3">
    <source>
        <dbReference type="ARBA" id="ARBA00022475"/>
    </source>
</evidence>
<dbReference type="AlphaFoldDB" id="A0A2M9CIZ3"/>
<dbReference type="GO" id="GO:0005886">
    <property type="term" value="C:plasma membrane"/>
    <property type="evidence" value="ECO:0007669"/>
    <property type="project" value="UniProtKB-SubCell"/>
</dbReference>
<evidence type="ECO:0000256" key="6">
    <source>
        <dbReference type="ARBA" id="ARBA00023136"/>
    </source>
</evidence>
<evidence type="ECO:0000256" key="2">
    <source>
        <dbReference type="ARBA" id="ARBA00007430"/>
    </source>
</evidence>
<dbReference type="CDD" id="cd13127">
    <property type="entry name" value="MATE_tuaB_like"/>
    <property type="match status" value="1"/>
</dbReference>
<comment type="subcellular location">
    <subcellularLocation>
        <location evidence="1">Cell membrane</location>
        <topology evidence="1">Multi-pass membrane protein</topology>
    </subcellularLocation>
</comment>
<dbReference type="PANTHER" id="PTHR30250">
    <property type="entry name" value="PST FAMILY PREDICTED COLANIC ACID TRANSPORTER"/>
    <property type="match status" value="1"/>
</dbReference>
<feature type="transmembrane region" description="Helical" evidence="7">
    <location>
        <begin position="89"/>
        <end position="113"/>
    </location>
</feature>
<keyword evidence="4 7" id="KW-0812">Transmembrane</keyword>
<keyword evidence="5 7" id="KW-1133">Transmembrane helix</keyword>
<dbReference type="PANTHER" id="PTHR30250:SF10">
    <property type="entry name" value="LIPOPOLYSACCHARIDE BIOSYNTHESIS PROTEIN WZXC"/>
    <property type="match status" value="1"/>
</dbReference>
<feature type="transmembrane region" description="Helical" evidence="7">
    <location>
        <begin position="288"/>
        <end position="320"/>
    </location>
</feature>
<keyword evidence="3" id="KW-1003">Cell membrane</keyword>
<comment type="similarity">
    <text evidence="2">Belongs to the polysaccharide synthase family.</text>
</comment>
<sequence length="503" mass="53689">MGDQAPPRGGLAAAGASGAITTFGGQLLRIAIQLTGVVVLARLLDPKDYGLIAMVTAIIGVGEVFRDFGLSSAAIQAKSVSREQKSNLFWINTSIGLALALIVCAASGGIAALYDDERLVLVSLALSSTFLLNGIITQFRADLTRKLQFVRLTSVEVASQLIGLAAGIVLAALGAGYWALVAQQVVHHLVQLVILVIVTDWFPAGIYRRVEMKPFLGFGANIVGAQLLGYASRNADSVVIGATLGAGPLGLYNRAFQLMLLPLNQLNAPSTRVALPILSRLQEDRDRFASFIIFGQSVMLNVVCFVFAFVGAQAYAIIAIALGDQWLASVPIFQILLVAGLFQTAGYATYWAFLAKGLTRSNLHYALVSRPIMVVLVVVGVIWGVNGVAAGYALGSLLLWPLGLWWIGRVSDVPVAAMFWNGMRALIAYSVATAASYLSTYFIDPDELVLRLAVGFTALVAAVALIALIWPRFRRDLVAIAGARRYLRRERSGGAPTPEDSPE</sequence>
<keyword evidence="9" id="KW-1185">Reference proteome</keyword>
<evidence type="ECO:0000256" key="4">
    <source>
        <dbReference type="ARBA" id="ARBA00022692"/>
    </source>
</evidence>
<evidence type="ECO:0000256" key="7">
    <source>
        <dbReference type="SAM" id="Phobius"/>
    </source>
</evidence>
<comment type="caution">
    <text evidence="8">The sequence shown here is derived from an EMBL/GenBank/DDBJ whole genome shotgun (WGS) entry which is preliminary data.</text>
</comment>
<evidence type="ECO:0000256" key="5">
    <source>
        <dbReference type="ARBA" id="ARBA00022989"/>
    </source>
</evidence>
<feature type="transmembrane region" description="Helical" evidence="7">
    <location>
        <begin position="365"/>
        <end position="383"/>
    </location>
</feature>
<gene>
    <name evidence="8" type="ORF">CLV46_1406</name>
</gene>
<accession>A0A2M9CIZ3</accession>
<evidence type="ECO:0000313" key="8">
    <source>
        <dbReference type="EMBL" id="PJJ71852.1"/>
    </source>
</evidence>
<feature type="transmembrane region" description="Helical" evidence="7">
    <location>
        <begin position="449"/>
        <end position="470"/>
    </location>
</feature>